<reference evidence="4 5" key="1">
    <citation type="submission" date="2013-03" db="EMBL/GenBank/DDBJ databases">
        <title>The Genome Sequence of Phialophora europaea CBS 101466.</title>
        <authorList>
            <consortium name="The Broad Institute Genomics Platform"/>
            <person name="Cuomo C."/>
            <person name="de Hoog S."/>
            <person name="Gorbushina A."/>
            <person name="Walker B."/>
            <person name="Young S.K."/>
            <person name="Zeng Q."/>
            <person name="Gargeya S."/>
            <person name="Fitzgerald M."/>
            <person name="Haas B."/>
            <person name="Abouelleil A."/>
            <person name="Allen A.W."/>
            <person name="Alvarado L."/>
            <person name="Arachchi H.M."/>
            <person name="Berlin A.M."/>
            <person name="Chapman S.B."/>
            <person name="Gainer-Dewar J."/>
            <person name="Goldberg J."/>
            <person name="Griggs A."/>
            <person name="Gujja S."/>
            <person name="Hansen M."/>
            <person name="Howarth C."/>
            <person name="Imamovic A."/>
            <person name="Ireland A."/>
            <person name="Larimer J."/>
            <person name="McCowan C."/>
            <person name="Murphy C."/>
            <person name="Pearson M."/>
            <person name="Poon T.W."/>
            <person name="Priest M."/>
            <person name="Roberts A."/>
            <person name="Saif S."/>
            <person name="Shea T."/>
            <person name="Sisk P."/>
            <person name="Sykes S."/>
            <person name="Wortman J."/>
            <person name="Nusbaum C."/>
            <person name="Birren B."/>
        </authorList>
    </citation>
    <scope>NUCLEOTIDE SEQUENCE [LARGE SCALE GENOMIC DNA]</scope>
    <source>
        <strain evidence="4 5">CBS 101466</strain>
    </source>
</reference>
<dbReference type="PANTHER" id="PTHR22789:SF0">
    <property type="entry name" value="3-OXO-TETRONATE 4-PHOSPHATE DECARBOXYLASE-RELATED"/>
    <property type="match status" value="1"/>
</dbReference>
<name>W2S8L0_CYPE1</name>
<dbReference type="eggNOG" id="ENOG502SKYK">
    <property type="taxonomic scope" value="Eukaryota"/>
</dbReference>
<evidence type="ECO:0000256" key="1">
    <source>
        <dbReference type="ARBA" id="ARBA00022723"/>
    </source>
</evidence>
<keyword evidence="1" id="KW-0479">Metal-binding</keyword>
<dbReference type="InParanoid" id="W2S8L0"/>
<keyword evidence="5" id="KW-1185">Reference proteome</keyword>
<dbReference type="Gene3D" id="3.40.225.10">
    <property type="entry name" value="Class II aldolase/adducin N-terminal domain"/>
    <property type="match status" value="1"/>
</dbReference>
<evidence type="ECO:0000259" key="3">
    <source>
        <dbReference type="SMART" id="SM01007"/>
    </source>
</evidence>
<dbReference type="EMBL" id="KB822713">
    <property type="protein sequence ID" value="ETN45056.1"/>
    <property type="molecule type" value="Genomic_DNA"/>
</dbReference>
<dbReference type="STRING" id="1220924.W2S8L0"/>
<dbReference type="GO" id="GO:0016832">
    <property type="term" value="F:aldehyde-lyase activity"/>
    <property type="evidence" value="ECO:0007669"/>
    <property type="project" value="TreeGrafter"/>
</dbReference>
<feature type="domain" description="Class II aldolase/adducin N-terminal" evidence="3">
    <location>
        <begin position="9"/>
        <end position="210"/>
    </location>
</feature>
<proteinExistence type="predicted"/>
<evidence type="ECO:0000313" key="4">
    <source>
        <dbReference type="EMBL" id="ETN45056.1"/>
    </source>
</evidence>
<dbReference type="HOGENOM" id="CLU_006033_2_2_1"/>
<sequence>MANLTTLISTLITANHILHYHSVCDAYGHISVRHPDEPSQFIMSADRAPALVSSADDLVTYQVEDASAVDPDSPRGYIERYIHSEMYKRYPEVNSVIHAHAPEVLPYAISGVPLKPVFHMPAFLGLDIPLWDIEDAYNETDSHDLLVRNEHEGASLASYFAAPENETAQTDIPDRKVVLMRKHGFTTFGTEIEIAVFRAVFTTENAKAQTDSALLRNAFGGLAAQGVNLQEWSTGAEGDLMENNFEPLTERQAADAEESIGQTISRPWNLWVAEVEANPLYQNNS</sequence>
<dbReference type="GO" id="GO:0019323">
    <property type="term" value="P:pentose catabolic process"/>
    <property type="evidence" value="ECO:0007669"/>
    <property type="project" value="TreeGrafter"/>
</dbReference>
<dbReference type="AlphaFoldDB" id="W2S8L0"/>
<dbReference type="OrthoDB" id="2932980at2759"/>
<dbReference type="InterPro" id="IPR001303">
    <property type="entry name" value="Aldolase_II/adducin_N"/>
</dbReference>
<evidence type="ECO:0000256" key="2">
    <source>
        <dbReference type="ARBA" id="ARBA00023239"/>
    </source>
</evidence>
<evidence type="ECO:0000313" key="5">
    <source>
        <dbReference type="Proteomes" id="UP000030752"/>
    </source>
</evidence>
<organism evidence="4 5">
    <name type="scientific">Cyphellophora europaea (strain CBS 101466)</name>
    <name type="common">Phialophora europaea</name>
    <dbReference type="NCBI Taxonomy" id="1220924"/>
    <lineage>
        <taxon>Eukaryota</taxon>
        <taxon>Fungi</taxon>
        <taxon>Dikarya</taxon>
        <taxon>Ascomycota</taxon>
        <taxon>Pezizomycotina</taxon>
        <taxon>Eurotiomycetes</taxon>
        <taxon>Chaetothyriomycetidae</taxon>
        <taxon>Chaetothyriales</taxon>
        <taxon>Cyphellophoraceae</taxon>
        <taxon>Cyphellophora</taxon>
    </lineage>
</organism>
<accession>W2S8L0</accession>
<protein>
    <recommendedName>
        <fullName evidence="3">Class II aldolase/adducin N-terminal domain-containing protein</fullName>
    </recommendedName>
</protein>
<dbReference type="Pfam" id="PF00596">
    <property type="entry name" value="Aldolase_II"/>
    <property type="match status" value="1"/>
</dbReference>
<dbReference type="VEuPathDB" id="FungiDB:HMPREF1541_09932"/>
<dbReference type="Proteomes" id="UP000030752">
    <property type="component" value="Unassembled WGS sequence"/>
</dbReference>
<gene>
    <name evidence="4" type="ORF">HMPREF1541_09932</name>
</gene>
<dbReference type="SUPFAM" id="SSF53639">
    <property type="entry name" value="AraD/HMP-PK domain-like"/>
    <property type="match status" value="1"/>
</dbReference>
<dbReference type="InterPro" id="IPR050197">
    <property type="entry name" value="Aldolase_class_II_sugar_metab"/>
</dbReference>
<dbReference type="SMART" id="SM01007">
    <property type="entry name" value="Aldolase_II"/>
    <property type="match status" value="1"/>
</dbReference>
<dbReference type="GeneID" id="19977271"/>
<dbReference type="GO" id="GO:0046872">
    <property type="term" value="F:metal ion binding"/>
    <property type="evidence" value="ECO:0007669"/>
    <property type="project" value="UniProtKB-KW"/>
</dbReference>
<dbReference type="GO" id="GO:0005829">
    <property type="term" value="C:cytosol"/>
    <property type="evidence" value="ECO:0007669"/>
    <property type="project" value="TreeGrafter"/>
</dbReference>
<dbReference type="PANTHER" id="PTHR22789">
    <property type="entry name" value="FUCULOSE PHOSPHATE ALDOLASE"/>
    <property type="match status" value="1"/>
</dbReference>
<dbReference type="InterPro" id="IPR036409">
    <property type="entry name" value="Aldolase_II/adducin_N_sf"/>
</dbReference>
<dbReference type="RefSeq" id="XP_008712826.1">
    <property type="nucleotide sequence ID" value="XM_008714604.1"/>
</dbReference>
<keyword evidence="2" id="KW-0456">Lyase</keyword>